<evidence type="ECO:0000259" key="2">
    <source>
        <dbReference type="PROSITE" id="PS51019"/>
    </source>
</evidence>
<keyword evidence="1" id="KW-0472">Membrane</keyword>
<evidence type="ECO:0000313" key="3">
    <source>
        <dbReference type="EMBL" id="MBC2864461.1"/>
    </source>
</evidence>
<dbReference type="InterPro" id="IPR002861">
    <property type="entry name" value="Reeler_dom"/>
</dbReference>
<protein>
    <recommendedName>
        <fullName evidence="2">Reelin domain-containing protein</fullName>
    </recommendedName>
</protein>
<dbReference type="EMBL" id="JACMHY010000002">
    <property type="protein sequence ID" value="MBC2864461.1"/>
    <property type="molecule type" value="Genomic_DNA"/>
</dbReference>
<evidence type="ECO:0000313" key="4">
    <source>
        <dbReference type="Proteomes" id="UP000517694"/>
    </source>
</evidence>
<organism evidence="3 4">
    <name type="scientific">Streptomyces mexicanus</name>
    <dbReference type="NCBI Taxonomy" id="178566"/>
    <lineage>
        <taxon>Bacteria</taxon>
        <taxon>Bacillati</taxon>
        <taxon>Actinomycetota</taxon>
        <taxon>Actinomycetes</taxon>
        <taxon>Kitasatosporales</taxon>
        <taxon>Streptomycetaceae</taxon>
        <taxon>Streptomyces</taxon>
    </lineage>
</organism>
<name>A0A7X1LQI4_9ACTN</name>
<feature type="domain" description="Reelin" evidence="2">
    <location>
        <begin position="1"/>
        <end position="60"/>
    </location>
</feature>
<dbReference type="RefSeq" id="WP_185946856.1">
    <property type="nucleotide sequence ID" value="NZ_JACMHY010000002.1"/>
</dbReference>
<keyword evidence="1" id="KW-0812">Transmembrane</keyword>
<dbReference type="AlphaFoldDB" id="A0A7X1LQI4"/>
<proteinExistence type="predicted"/>
<gene>
    <name evidence="3" type="ORF">H1R13_05450</name>
</gene>
<reference evidence="3 4" key="1">
    <citation type="submission" date="2020-08" db="EMBL/GenBank/DDBJ databases">
        <title>Whole-Genome Sequence of French Clinical Streptomyces mexicanus Strain Q0842.</title>
        <authorList>
            <person name="Boxberger M."/>
            <person name="La Scola B."/>
        </authorList>
    </citation>
    <scope>NUCLEOTIDE SEQUENCE [LARGE SCALE GENOMIC DNA]</scope>
    <source>
        <strain evidence="3 4">Marseille-Q0842</strain>
    </source>
</reference>
<keyword evidence="4" id="KW-1185">Reference proteome</keyword>
<accession>A0A7X1LQI4</accession>
<keyword evidence="1" id="KW-1133">Transmembrane helix</keyword>
<sequence length="146" mass="15577">MTTRPTTRRLVTWIAPPLGGGALALTATSYAGAPGWTVMLGAVTGAVISVLPALLPQESEHRRDVWRDWLRHRERMTRLRLTAADPASTPQICEMITTNSPADRASPASVPGTTAQRGASYAIRCAGAAGGHAGGSRLEERPRPRR</sequence>
<evidence type="ECO:0000256" key="1">
    <source>
        <dbReference type="SAM" id="Phobius"/>
    </source>
</evidence>
<dbReference type="PROSITE" id="PS51019">
    <property type="entry name" value="REELIN"/>
    <property type="match status" value="1"/>
</dbReference>
<feature type="transmembrane region" description="Helical" evidence="1">
    <location>
        <begin position="34"/>
        <end position="55"/>
    </location>
</feature>
<comment type="caution">
    <text evidence="3">The sequence shown here is derived from an EMBL/GenBank/DDBJ whole genome shotgun (WGS) entry which is preliminary data.</text>
</comment>
<dbReference type="Proteomes" id="UP000517694">
    <property type="component" value="Unassembled WGS sequence"/>
</dbReference>